<gene>
    <name evidence="7" type="ORF">FHE65_13925</name>
    <name evidence="6" type="ORF">FHE65_19135</name>
</gene>
<comment type="catalytic activity">
    <reaction evidence="5">
        <text>(6S)-5-formyl-5,6,7,8-tetrahydrofolate + ATP = (6R)-5,10-methenyltetrahydrofolate + ADP + phosphate</text>
        <dbReference type="Rhea" id="RHEA:10488"/>
        <dbReference type="ChEBI" id="CHEBI:30616"/>
        <dbReference type="ChEBI" id="CHEBI:43474"/>
        <dbReference type="ChEBI" id="CHEBI:57455"/>
        <dbReference type="ChEBI" id="CHEBI:57457"/>
        <dbReference type="ChEBI" id="CHEBI:456216"/>
        <dbReference type="EC" id="6.3.3.2"/>
    </reaction>
</comment>
<keyword evidence="5" id="KW-0479">Metal-binding</keyword>
<proteinExistence type="inferred from homology"/>
<dbReference type="Proteomes" id="UP000306740">
    <property type="component" value="Unassembled WGS sequence"/>
</dbReference>
<dbReference type="EMBL" id="VDFR01000088">
    <property type="protein sequence ID" value="TNC43120.1"/>
    <property type="molecule type" value="Genomic_DNA"/>
</dbReference>
<comment type="cofactor">
    <cofactor evidence="5">
        <name>Mg(2+)</name>
        <dbReference type="ChEBI" id="CHEBI:18420"/>
    </cofactor>
</comment>
<evidence type="ECO:0000256" key="1">
    <source>
        <dbReference type="ARBA" id="ARBA00010638"/>
    </source>
</evidence>
<dbReference type="GO" id="GO:0035999">
    <property type="term" value="P:tetrahydrofolate interconversion"/>
    <property type="evidence" value="ECO:0007669"/>
    <property type="project" value="TreeGrafter"/>
</dbReference>
<evidence type="ECO:0000313" key="6">
    <source>
        <dbReference type="EMBL" id="TNC43120.1"/>
    </source>
</evidence>
<reference evidence="6 8" key="1">
    <citation type="submission" date="2019-05" db="EMBL/GenBank/DDBJ databases">
        <title>Mumia sp. nov., isolated from the intestinal contents of plateau pika (Ochotona curzoniae) in the Qinghai-Tibet plateau of China.</title>
        <authorList>
            <person name="Tian Z."/>
        </authorList>
    </citation>
    <scope>NUCLEOTIDE SEQUENCE [LARGE SCALE GENOMIC DNA]</scope>
    <source>
        <strain evidence="8">527</strain>
        <strain evidence="6">Z527</strain>
    </source>
</reference>
<evidence type="ECO:0000256" key="4">
    <source>
        <dbReference type="PIRSR" id="PIRSR006806-1"/>
    </source>
</evidence>
<feature type="binding site" evidence="4">
    <location>
        <position position="68"/>
    </location>
    <ligand>
        <name>substrate</name>
    </ligand>
</feature>
<dbReference type="EMBL" id="VDFR01000062">
    <property type="protein sequence ID" value="TNC46065.1"/>
    <property type="molecule type" value="Genomic_DNA"/>
</dbReference>
<keyword evidence="6" id="KW-0436">Ligase</keyword>
<feature type="binding site" evidence="4">
    <location>
        <position position="63"/>
    </location>
    <ligand>
        <name>substrate</name>
    </ligand>
</feature>
<dbReference type="SUPFAM" id="SSF100950">
    <property type="entry name" value="NagB/RpiA/CoA transferase-like"/>
    <property type="match status" value="1"/>
</dbReference>
<sequence length="207" mass="22657">MAHAPHRRHYRRGVTAKQRLREDLLERRTHLDDAAVAAAEQQLCDAALMLVRDHGAARVAAYLSVGREPPTWALVEALCAAGVDVLVPRSLPRRRIVWAAYEGRDRLVLGRFTLPEPSAPPDPGGLRSVQLALVPALAVDRAGFRLGRGGGYYDTALAEAPVPLRVALTYDHEIVDDVHPEPHDERVDVVVTPARTVRLPPRPPVAG</sequence>
<dbReference type="NCBIfam" id="TIGR02727">
    <property type="entry name" value="MTHFS_bact"/>
    <property type="match status" value="1"/>
</dbReference>
<keyword evidence="2 4" id="KW-0547">Nucleotide-binding</keyword>
<dbReference type="PIRSF" id="PIRSF006806">
    <property type="entry name" value="FTHF_cligase"/>
    <property type="match status" value="1"/>
</dbReference>
<evidence type="ECO:0000313" key="8">
    <source>
        <dbReference type="Proteomes" id="UP000306740"/>
    </source>
</evidence>
<dbReference type="Pfam" id="PF01812">
    <property type="entry name" value="5-FTHF_cyc-lig"/>
    <property type="match status" value="1"/>
</dbReference>
<dbReference type="PANTHER" id="PTHR23407:SF1">
    <property type="entry name" value="5-FORMYLTETRAHYDROFOLATE CYCLO-LIGASE"/>
    <property type="match status" value="1"/>
</dbReference>
<keyword evidence="3 4" id="KW-0067">ATP-binding</keyword>
<accession>A0A5C4MK76</accession>
<dbReference type="GO" id="GO:0046872">
    <property type="term" value="F:metal ion binding"/>
    <property type="evidence" value="ECO:0007669"/>
    <property type="project" value="UniProtKB-KW"/>
</dbReference>
<dbReference type="EC" id="6.3.3.2" evidence="5"/>
<dbReference type="InterPro" id="IPR024185">
    <property type="entry name" value="FTHF_cligase-like_sf"/>
</dbReference>
<dbReference type="Gene3D" id="3.40.50.10420">
    <property type="entry name" value="NagB/RpiA/CoA transferase-like"/>
    <property type="match status" value="1"/>
</dbReference>
<keyword evidence="5" id="KW-0460">Magnesium</keyword>
<evidence type="ECO:0000256" key="5">
    <source>
        <dbReference type="RuleBase" id="RU361279"/>
    </source>
</evidence>
<dbReference type="OrthoDB" id="3242798at2"/>
<feature type="binding site" evidence="4">
    <location>
        <begin position="145"/>
        <end position="153"/>
    </location>
    <ligand>
        <name>ATP</name>
        <dbReference type="ChEBI" id="CHEBI:30616"/>
    </ligand>
</feature>
<dbReference type="AlphaFoldDB" id="A0A5C4MK76"/>
<protein>
    <recommendedName>
        <fullName evidence="5">5-formyltetrahydrofolate cyclo-ligase</fullName>
        <ecNumber evidence="5">6.3.3.2</ecNumber>
    </recommendedName>
</protein>
<dbReference type="InterPro" id="IPR002698">
    <property type="entry name" value="FTHF_cligase"/>
</dbReference>
<evidence type="ECO:0000313" key="7">
    <source>
        <dbReference type="EMBL" id="TNC46065.1"/>
    </source>
</evidence>
<dbReference type="GO" id="GO:0009396">
    <property type="term" value="P:folic acid-containing compound biosynthetic process"/>
    <property type="evidence" value="ECO:0007669"/>
    <property type="project" value="TreeGrafter"/>
</dbReference>
<evidence type="ECO:0000256" key="3">
    <source>
        <dbReference type="ARBA" id="ARBA00022840"/>
    </source>
</evidence>
<dbReference type="GO" id="GO:0030272">
    <property type="term" value="F:5-formyltetrahydrofolate cyclo-ligase activity"/>
    <property type="evidence" value="ECO:0007669"/>
    <property type="project" value="UniProtKB-EC"/>
</dbReference>
<dbReference type="GO" id="GO:0005524">
    <property type="term" value="F:ATP binding"/>
    <property type="evidence" value="ECO:0007669"/>
    <property type="project" value="UniProtKB-KW"/>
</dbReference>
<name>A0A5C4MK76_9ACTN</name>
<dbReference type="InterPro" id="IPR037171">
    <property type="entry name" value="NagB/RpiA_transferase-like"/>
</dbReference>
<evidence type="ECO:0000256" key="2">
    <source>
        <dbReference type="ARBA" id="ARBA00022741"/>
    </source>
</evidence>
<comment type="caution">
    <text evidence="6">The sequence shown here is derived from an EMBL/GenBank/DDBJ whole genome shotgun (WGS) entry which is preliminary data.</text>
</comment>
<comment type="similarity">
    <text evidence="1 5">Belongs to the 5-formyltetrahydrofolate cyclo-ligase family.</text>
</comment>
<organism evidence="6 8">
    <name type="scientific">Mumia zhuanghuii</name>
    <dbReference type="NCBI Taxonomy" id="2585211"/>
    <lineage>
        <taxon>Bacteria</taxon>
        <taxon>Bacillati</taxon>
        <taxon>Actinomycetota</taxon>
        <taxon>Actinomycetes</taxon>
        <taxon>Propionibacteriales</taxon>
        <taxon>Nocardioidaceae</taxon>
        <taxon>Mumia</taxon>
    </lineage>
</organism>
<dbReference type="PANTHER" id="PTHR23407">
    <property type="entry name" value="ATPASE INHIBITOR/5-FORMYLTETRAHYDROFOLATE CYCLO-LIGASE"/>
    <property type="match status" value="1"/>
</dbReference>
<feature type="binding site" evidence="4">
    <location>
        <begin position="17"/>
        <end position="21"/>
    </location>
    <ligand>
        <name>ATP</name>
        <dbReference type="ChEBI" id="CHEBI:30616"/>
    </ligand>
</feature>